<gene>
    <name evidence="3" type="primary">uppS_2</name>
    <name evidence="4" type="synonym">uppS_1</name>
    <name evidence="4" type="ORF">SZ25_00841</name>
    <name evidence="3" type="ORF">SZ25_00847</name>
</gene>
<dbReference type="InterPro" id="IPR036424">
    <property type="entry name" value="UPP_synth-like_sf"/>
</dbReference>
<name>A0A0F5MMY2_9RICK</name>
<feature type="binding site" evidence="2">
    <location>
        <position position="63"/>
    </location>
    <ligand>
        <name>substrate</name>
    </ligand>
</feature>
<keyword evidence="2" id="KW-0479">Metal-binding</keyword>
<feature type="binding site" evidence="2">
    <location>
        <position position="17"/>
    </location>
    <ligand>
        <name>substrate</name>
    </ligand>
</feature>
<keyword evidence="5" id="KW-1185">Reference proteome</keyword>
<evidence type="ECO:0000256" key="2">
    <source>
        <dbReference type="HAMAP-Rule" id="MF_01139"/>
    </source>
</evidence>
<keyword evidence="2" id="KW-0460">Magnesium</keyword>
<dbReference type="PROSITE" id="PS01066">
    <property type="entry name" value="UPP_SYNTHASE"/>
    <property type="match status" value="1"/>
</dbReference>
<dbReference type="GO" id="GO:0016094">
    <property type="term" value="P:polyprenol biosynthetic process"/>
    <property type="evidence" value="ECO:0007669"/>
    <property type="project" value="TreeGrafter"/>
</dbReference>
<comment type="similarity">
    <text evidence="2">Belongs to the UPP synthase family.</text>
</comment>
<dbReference type="PATRIC" id="fig|1607817.3.peg.840"/>
<feature type="binding site" evidence="2">
    <location>
        <position position="25"/>
    </location>
    <ligand>
        <name>substrate</name>
    </ligand>
</feature>
<keyword evidence="1 2" id="KW-0808">Transferase</keyword>
<feature type="binding site" evidence="2">
    <location>
        <position position="29"/>
    </location>
    <ligand>
        <name>substrate</name>
    </ligand>
</feature>
<comment type="subunit">
    <text evidence="2">Homodimer.</text>
</comment>
<feature type="binding site" evidence="2">
    <location>
        <begin position="186"/>
        <end position="188"/>
    </location>
    <ligand>
        <name>substrate</name>
    </ligand>
</feature>
<dbReference type="NCBIfam" id="TIGR00055">
    <property type="entry name" value="uppS"/>
    <property type="match status" value="1"/>
</dbReference>
<dbReference type="PANTHER" id="PTHR10291">
    <property type="entry name" value="DEHYDRODOLICHYL DIPHOSPHATE SYNTHASE FAMILY MEMBER"/>
    <property type="match status" value="1"/>
</dbReference>
<dbReference type="CDD" id="cd00475">
    <property type="entry name" value="Cis_IPPS"/>
    <property type="match status" value="1"/>
</dbReference>
<comment type="caution">
    <text evidence="3">The sequence shown here is derived from an EMBL/GenBank/DDBJ whole genome shotgun (WGS) entry which is preliminary data.</text>
</comment>
<dbReference type="GO" id="GO:0000287">
    <property type="term" value="F:magnesium ion binding"/>
    <property type="evidence" value="ECO:0007669"/>
    <property type="project" value="UniProtKB-UniRule"/>
</dbReference>
<reference evidence="3 5" key="1">
    <citation type="submission" date="2015-02" db="EMBL/GenBank/DDBJ databases">
        <title>Single cell genomics of a rare environmental alphaproteobacterium provides unique insights into Rickettsiaceae evolution.</title>
        <authorList>
            <person name="Martijn J."/>
            <person name="Schulz F."/>
            <person name="Zaremba-Niedzwiedzka K."/>
            <person name="Viklund J."/>
            <person name="Stepanauskas R."/>
            <person name="Andersson S.G.E."/>
            <person name="Horn M."/>
            <person name="Guy L."/>
            <person name="Ettema T.J.G."/>
        </authorList>
    </citation>
    <scope>NUCLEOTIDE SEQUENCE [LARGE SCALE GENOMIC DNA]</scope>
    <source>
        <strain evidence="3 5">SCGC AAA041-L04</strain>
    </source>
</reference>
<dbReference type="HAMAP" id="MF_01139">
    <property type="entry name" value="ISPT"/>
    <property type="match status" value="1"/>
</dbReference>
<evidence type="ECO:0000313" key="3">
    <source>
        <dbReference type="EMBL" id="KKB96076.1"/>
    </source>
</evidence>
<feature type="binding site" evidence="2">
    <location>
        <begin position="13"/>
        <end position="16"/>
    </location>
    <ligand>
        <name>substrate</name>
    </ligand>
</feature>
<dbReference type="InterPro" id="IPR001441">
    <property type="entry name" value="UPP_synth-like"/>
</dbReference>
<evidence type="ECO:0000313" key="5">
    <source>
        <dbReference type="Proteomes" id="UP000033358"/>
    </source>
</evidence>
<proteinExistence type="inferred from homology"/>
<dbReference type="EMBL" id="JYHA01000139">
    <property type="protein sequence ID" value="KKB96076.1"/>
    <property type="molecule type" value="Genomic_DNA"/>
</dbReference>
<feature type="binding site" evidence="2">
    <location>
        <position position="199"/>
    </location>
    <ligand>
        <name>Mg(2+)</name>
        <dbReference type="ChEBI" id="CHEBI:18420"/>
    </ligand>
</feature>
<feature type="binding site" evidence="2">
    <location>
        <position position="12"/>
    </location>
    <ligand>
        <name>Mg(2+)</name>
        <dbReference type="ChEBI" id="CHEBI:18420"/>
    </ligand>
</feature>
<dbReference type="Gene3D" id="3.40.1180.10">
    <property type="entry name" value="Decaprenyl diphosphate synthase-like"/>
    <property type="match status" value="1"/>
</dbReference>
<accession>A0A0F5MMY2</accession>
<sequence length="233" mass="27145">MTNPKHVAIILDGNGRWAESRGLPRIMGHKKGAERIREILKACIKLDIPYLTLYVFSIENWDRPTGEVKYLMDLLSYYLKEEIANIHKNNVKLKVIGNTTLLHEDIQKDIEYGTNLTKDNQKLTLNIALSYSGREEILMATKKIAQNILDQKISIDEINEAFFAKQLYTDQIPDPDLLIRTSGEQRLSNFLLWQLAYTELFFTNTLWPDFSIDDFLQAINNFKSRERRYGKTK</sequence>
<dbReference type="Pfam" id="PF01255">
    <property type="entry name" value="Prenyltransf"/>
    <property type="match status" value="1"/>
</dbReference>
<feature type="active site" description="Proton acceptor" evidence="2">
    <location>
        <position position="60"/>
    </location>
</feature>
<evidence type="ECO:0000256" key="1">
    <source>
        <dbReference type="ARBA" id="ARBA00022679"/>
    </source>
</evidence>
<dbReference type="NCBIfam" id="NF011405">
    <property type="entry name" value="PRK14830.1"/>
    <property type="match status" value="1"/>
</dbReference>
<dbReference type="EMBL" id="JYHA01000138">
    <property type="protein sequence ID" value="KKB96082.1"/>
    <property type="molecule type" value="Genomic_DNA"/>
</dbReference>
<dbReference type="EC" id="2.5.1.-" evidence="2"/>
<feature type="active site" evidence="2">
    <location>
        <position position="12"/>
    </location>
</feature>
<dbReference type="FunFam" id="3.40.1180.10:FF:000001">
    <property type="entry name" value="(2E,6E)-farnesyl-diphosphate-specific ditrans,polycis-undecaprenyl-diphosphate synthase"/>
    <property type="match status" value="1"/>
</dbReference>
<evidence type="ECO:0000313" key="4">
    <source>
        <dbReference type="EMBL" id="KKB96082.1"/>
    </source>
</evidence>
<feature type="binding site" evidence="2">
    <location>
        <position position="180"/>
    </location>
    <ligand>
        <name>substrate</name>
    </ligand>
</feature>
<dbReference type="AlphaFoldDB" id="A0A0F5MMY2"/>
<dbReference type="GO" id="GO:0045547">
    <property type="term" value="F:ditrans,polycis-polyprenyl diphosphate synthase [(2E,6E)-farnesyl diphosphate specific] activity"/>
    <property type="evidence" value="ECO:0007669"/>
    <property type="project" value="TreeGrafter"/>
</dbReference>
<comment type="cofactor">
    <cofactor evidence="2">
        <name>Mg(2+)</name>
        <dbReference type="ChEBI" id="CHEBI:18420"/>
    </cofactor>
    <text evidence="2">Binds 2 magnesium ions per subunit.</text>
</comment>
<dbReference type="PANTHER" id="PTHR10291:SF0">
    <property type="entry name" value="DEHYDRODOLICHYL DIPHOSPHATE SYNTHASE 2"/>
    <property type="match status" value="1"/>
</dbReference>
<organism evidence="3 5">
    <name type="scientific">Candidatus Arcanibacter lacustris</name>
    <dbReference type="NCBI Taxonomy" id="1607817"/>
    <lineage>
        <taxon>Bacteria</taxon>
        <taxon>Pseudomonadati</taxon>
        <taxon>Pseudomonadota</taxon>
        <taxon>Alphaproteobacteria</taxon>
        <taxon>Rickettsiales</taxon>
        <taxon>Candidatus Arcanibacter</taxon>
    </lineage>
</organism>
<protein>
    <recommendedName>
        <fullName evidence="2">Isoprenyl transferase</fullName>
        <ecNumber evidence="2">2.5.1.-</ecNumber>
    </recommendedName>
</protein>
<dbReference type="Proteomes" id="UP000033358">
    <property type="component" value="Unassembled WGS sequence"/>
</dbReference>
<dbReference type="SUPFAM" id="SSF64005">
    <property type="entry name" value="Undecaprenyl diphosphate synthase"/>
    <property type="match status" value="1"/>
</dbReference>
<feature type="binding site" evidence="2">
    <location>
        <position position="61"/>
    </location>
    <ligand>
        <name>substrate</name>
    </ligand>
</feature>
<dbReference type="InterPro" id="IPR018520">
    <property type="entry name" value="UPP_synth-like_CS"/>
</dbReference>
<comment type="function">
    <text evidence="2">Catalyzes the condensation of isopentenyl diphosphate (IPP) with allylic pyrophosphates generating different type of terpenoids.</text>
</comment>
<feature type="binding site" evidence="2">
    <location>
        <begin position="57"/>
        <end position="59"/>
    </location>
    <ligand>
        <name>substrate</name>
    </ligand>
</feature>